<dbReference type="SUPFAM" id="SSF54928">
    <property type="entry name" value="RNA-binding domain, RBD"/>
    <property type="match status" value="1"/>
</dbReference>
<feature type="domain" description="GUCT" evidence="1">
    <location>
        <begin position="56"/>
        <end position="118"/>
    </location>
</feature>
<sequence>MVRLFRSGRKKPENKVTFKENGVDVSLTPKETDSAGASRTKPMLRVLCCALARLCGKDEVIESRSLLTSLPGMTTYRLDLTYAADRKGVAYNILRQHVSDAILEQLKNLSFVKGREVLVGNWLLHQSQYCISSVCV</sequence>
<keyword evidence="3" id="KW-1185">Reference proteome</keyword>
<evidence type="ECO:0000259" key="1">
    <source>
        <dbReference type="Pfam" id="PF08152"/>
    </source>
</evidence>
<gene>
    <name evidence="2" type="ORF">FBUS_11028</name>
</gene>
<dbReference type="InterPro" id="IPR035979">
    <property type="entry name" value="RBD_domain_sf"/>
</dbReference>
<comment type="caution">
    <text evidence="2">The sequence shown here is derived from an EMBL/GenBank/DDBJ whole genome shotgun (WGS) entry which is preliminary data.</text>
</comment>
<name>A0A8E0RVT7_9TREM</name>
<reference evidence="2" key="1">
    <citation type="submission" date="2019-05" db="EMBL/GenBank/DDBJ databases">
        <title>Annotation for the trematode Fasciolopsis buski.</title>
        <authorList>
            <person name="Choi Y.-J."/>
        </authorList>
    </citation>
    <scope>NUCLEOTIDE SEQUENCE</scope>
    <source>
        <strain evidence="2">HT</strain>
        <tissue evidence="2">Whole worm</tissue>
    </source>
</reference>
<proteinExistence type="predicted"/>
<dbReference type="AlphaFoldDB" id="A0A8E0RVT7"/>
<dbReference type="Proteomes" id="UP000728185">
    <property type="component" value="Unassembled WGS sequence"/>
</dbReference>
<accession>A0A8E0RVT7</accession>
<dbReference type="Pfam" id="PF08152">
    <property type="entry name" value="GUCT"/>
    <property type="match status" value="1"/>
</dbReference>
<evidence type="ECO:0000313" key="3">
    <source>
        <dbReference type="Proteomes" id="UP000728185"/>
    </source>
</evidence>
<dbReference type="GO" id="GO:0003724">
    <property type="term" value="F:RNA helicase activity"/>
    <property type="evidence" value="ECO:0007669"/>
    <property type="project" value="UniProtKB-EC"/>
</dbReference>
<dbReference type="GO" id="GO:0005524">
    <property type="term" value="F:ATP binding"/>
    <property type="evidence" value="ECO:0007669"/>
    <property type="project" value="InterPro"/>
</dbReference>
<organism evidence="2 3">
    <name type="scientific">Fasciolopsis buskii</name>
    <dbReference type="NCBI Taxonomy" id="27845"/>
    <lineage>
        <taxon>Eukaryota</taxon>
        <taxon>Metazoa</taxon>
        <taxon>Spiralia</taxon>
        <taxon>Lophotrochozoa</taxon>
        <taxon>Platyhelminthes</taxon>
        <taxon>Trematoda</taxon>
        <taxon>Digenea</taxon>
        <taxon>Plagiorchiida</taxon>
        <taxon>Echinostomata</taxon>
        <taxon>Echinostomatoidea</taxon>
        <taxon>Fasciolidae</taxon>
        <taxon>Fasciolopsis</taxon>
    </lineage>
</organism>
<dbReference type="GO" id="GO:0016787">
    <property type="term" value="F:hydrolase activity"/>
    <property type="evidence" value="ECO:0007669"/>
    <property type="project" value="UniProtKB-KW"/>
</dbReference>
<evidence type="ECO:0000313" key="2">
    <source>
        <dbReference type="EMBL" id="KAA0195163.1"/>
    </source>
</evidence>
<dbReference type="GO" id="GO:0003723">
    <property type="term" value="F:RNA binding"/>
    <property type="evidence" value="ECO:0007669"/>
    <property type="project" value="UniProtKB-KW"/>
</dbReference>
<dbReference type="InterPro" id="IPR012562">
    <property type="entry name" value="GUCT"/>
</dbReference>
<protein>
    <recommendedName>
        <fullName evidence="1">GUCT domain-containing protein</fullName>
    </recommendedName>
</protein>
<dbReference type="EMBL" id="LUCM01003889">
    <property type="protein sequence ID" value="KAA0195163.1"/>
    <property type="molecule type" value="Genomic_DNA"/>
</dbReference>